<sequence>MSKSNPWHTIVKKSWWDGSMITLCGQKIPSGRGETDTWYLPRTGPNCDACEALKKQGK</sequence>
<organism evidence="1 2">
    <name type="scientific">Saccharopolyspora endophytica</name>
    <dbReference type="NCBI Taxonomy" id="543886"/>
    <lineage>
        <taxon>Bacteria</taxon>
        <taxon>Bacillati</taxon>
        <taxon>Actinomycetota</taxon>
        <taxon>Actinomycetes</taxon>
        <taxon>Pseudonocardiales</taxon>
        <taxon>Pseudonocardiaceae</taxon>
        <taxon>Saccharopolyspora</taxon>
    </lineage>
</organism>
<dbReference type="EMBL" id="JAGPXE010000004">
    <property type="protein sequence ID" value="MBQ0924609.1"/>
    <property type="molecule type" value="Genomic_DNA"/>
</dbReference>
<evidence type="ECO:0000313" key="1">
    <source>
        <dbReference type="EMBL" id="MBQ0924609.1"/>
    </source>
</evidence>
<proteinExistence type="predicted"/>
<evidence type="ECO:0000313" key="2">
    <source>
        <dbReference type="Proteomes" id="UP000674084"/>
    </source>
</evidence>
<dbReference type="RefSeq" id="WP_210970011.1">
    <property type="nucleotide sequence ID" value="NZ_JAGPXE010000004.1"/>
</dbReference>
<gene>
    <name evidence="1" type="ORF">KBO27_11695</name>
</gene>
<keyword evidence="2" id="KW-1185">Reference proteome</keyword>
<reference evidence="1 2" key="1">
    <citation type="submission" date="2021-04" db="EMBL/GenBank/DDBJ databases">
        <title>Whole-genome sequencing of Saccharopolyspora endophytica KCTC 19397.</title>
        <authorList>
            <person name="Ay H."/>
            <person name="Saygin H."/>
            <person name="Sahin N."/>
        </authorList>
    </citation>
    <scope>NUCLEOTIDE SEQUENCE [LARGE SCALE GENOMIC DNA]</scope>
    <source>
        <strain evidence="1 2">KCTC 19397</strain>
    </source>
</reference>
<comment type="caution">
    <text evidence="1">The sequence shown here is derived from an EMBL/GenBank/DDBJ whole genome shotgun (WGS) entry which is preliminary data.</text>
</comment>
<dbReference type="Proteomes" id="UP000674084">
    <property type="component" value="Unassembled WGS sequence"/>
</dbReference>
<accession>A0ABS5DE88</accession>
<name>A0ABS5DE88_9PSEU</name>
<protein>
    <submittedName>
        <fullName evidence="1">Uncharacterized protein</fullName>
    </submittedName>
</protein>